<dbReference type="EMBL" id="JAJEPR010000006">
    <property type="protein sequence ID" value="MCC2189226.1"/>
    <property type="molecule type" value="Genomic_DNA"/>
</dbReference>
<proteinExistence type="predicted"/>
<gene>
    <name evidence="1" type="ORF">LKD71_05265</name>
</gene>
<organism evidence="1 2">
    <name type="scientific">Fusicatenibacter faecihominis</name>
    <dbReference type="NCBI Taxonomy" id="2881276"/>
    <lineage>
        <taxon>Bacteria</taxon>
        <taxon>Bacillati</taxon>
        <taxon>Bacillota</taxon>
        <taxon>Clostridia</taxon>
        <taxon>Lachnospirales</taxon>
        <taxon>Lachnospiraceae</taxon>
        <taxon>Fusicatenibacter</taxon>
    </lineage>
</organism>
<evidence type="ECO:0000313" key="1">
    <source>
        <dbReference type="EMBL" id="MCC2189226.1"/>
    </source>
</evidence>
<reference evidence="1 2" key="1">
    <citation type="submission" date="2021-10" db="EMBL/GenBank/DDBJ databases">
        <title>Anaerobic single-cell dispensing facilitates the cultivation of human gut bacteria.</title>
        <authorList>
            <person name="Afrizal A."/>
        </authorList>
    </citation>
    <scope>NUCLEOTIDE SEQUENCE [LARGE SCALE GENOMIC DNA]</scope>
    <source>
        <strain evidence="1 2">CLA-AA-H277</strain>
    </source>
</reference>
<dbReference type="AlphaFoldDB" id="A0AAE3DRI0"/>
<dbReference type="Pfam" id="PF14281">
    <property type="entry name" value="PDDEXK_4"/>
    <property type="match status" value="1"/>
</dbReference>
<sequence>MSEEMNLEVKELLEALENDEDFKALMQKYNTPNPFTIMGDKRREEWHSSFVSWLLDPTENHKLGKFALEKFLELVESKRENLKIERKDIADMRFETEYKVPGGRIDIFGKNDSVVLVIENKIKADETRNDGKPQSDTYYEYCEEKYKDRQKCYVLLKASSKTRVENKEFISITYQELFDEVIKPAYEYCKKLKLEDTEKVLEQYALDISNPFMETRLANTEKEVSSKIYEKHKKIIEMIRNDIRENSINNGSGISDFFNKKGKYINNVILESLGKSIIKPDFEKIKLKGRKLLEALLYYNYIIPNKTELIYKYKPKHKHDSATCIVKLDENCKFRAGYYMGDYDGSQEVDPLPEEFDSLWKAEVAVERALKSKSENGGKSAYKLTLLYAGIPEAEGKIIDEILPLL</sequence>
<protein>
    <submittedName>
        <fullName evidence="1">PD-(D/E)XK nuclease family protein</fullName>
    </submittedName>
</protein>
<keyword evidence="2" id="KW-1185">Reference proteome</keyword>
<comment type="caution">
    <text evidence="1">The sequence shown here is derived from an EMBL/GenBank/DDBJ whole genome shotgun (WGS) entry which is preliminary data.</text>
</comment>
<dbReference type="RefSeq" id="WP_227614635.1">
    <property type="nucleotide sequence ID" value="NZ_JAJEPR010000006.1"/>
</dbReference>
<name>A0AAE3DRI0_9FIRM</name>
<dbReference type="InterPro" id="IPR029470">
    <property type="entry name" value="PDDEXK_4"/>
</dbReference>
<accession>A0AAE3DRI0</accession>
<dbReference type="Proteomes" id="UP001197875">
    <property type="component" value="Unassembled WGS sequence"/>
</dbReference>
<evidence type="ECO:0000313" key="2">
    <source>
        <dbReference type="Proteomes" id="UP001197875"/>
    </source>
</evidence>